<protein>
    <recommendedName>
        <fullName evidence="6">Aminoacyl-transfer RNA synthetases class-II family profile domain-containing protein</fullName>
    </recommendedName>
</protein>
<keyword evidence="3" id="KW-0067">ATP-binding</keyword>
<evidence type="ECO:0000259" key="6">
    <source>
        <dbReference type="PROSITE" id="PS50862"/>
    </source>
</evidence>
<dbReference type="Gene3D" id="3.40.50.800">
    <property type="entry name" value="Anticodon-binding domain"/>
    <property type="match status" value="1"/>
</dbReference>
<gene>
    <name evidence="7" type="ORF">PPNO1_LOCUS7285</name>
</gene>
<dbReference type="SUPFAM" id="SSF52954">
    <property type="entry name" value="Class II aaRS ABD-related"/>
    <property type="match status" value="1"/>
</dbReference>
<feature type="region of interest" description="Disordered" evidence="5">
    <location>
        <begin position="473"/>
        <end position="494"/>
    </location>
</feature>
<dbReference type="GO" id="GO:0005739">
    <property type="term" value="C:mitochondrion"/>
    <property type="evidence" value="ECO:0007669"/>
    <property type="project" value="TreeGrafter"/>
</dbReference>
<dbReference type="GO" id="GO:0004827">
    <property type="term" value="F:proline-tRNA ligase activity"/>
    <property type="evidence" value="ECO:0007669"/>
    <property type="project" value="TreeGrafter"/>
</dbReference>
<dbReference type="InterPro" id="IPR002314">
    <property type="entry name" value="aa-tRNA-synt_IIb"/>
</dbReference>
<dbReference type="AlphaFoldDB" id="A0A9P1H7X4"/>
<evidence type="ECO:0000256" key="3">
    <source>
        <dbReference type="ARBA" id="ARBA00022840"/>
    </source>
</evidence>
<keyword evidence="8" id="KW-1185">Reference proteome</keyword>
<dbReference type="InterPro" id="IPR050062">
    <property type="entry name" value="Pro-tRNA_synthetase"/>
</dbReference>
<dbReference type="PANTHER" id="PTHR42753">
    <property type="entry name" value="MITOCHONDRIAL RIBOSOME PROTEIN L39/PROLYL-TRNA LIGASE FAMILY MEMBER"/>
    <property type="match status" value="1"/>
</dbReference>
<dbReference type="EMBL" id="CALLCH030000016">
    <property type="protein sequence ID" value="CAI4217682.1"/>
    <property type="molecule type" value="Genomic_DNA"/>
</dbReference>
<organism evidence="7 8">
    <name type="scientific">Parascedosporium putredinis</name>
    <dbReference type="NCBI Taxonomy" id="1442378"/>
    <lineage>
        <taxon>Eukaryota</taxon>
        <taxon>Fungi</taxon>
        <taxon>Dikarya</taxon>
        <taxon>Ascomycota</taxon>
        <taxon>Pezizomycotina</taxon>
        <taxon>Sordariomycetes</taxon>
        <taxon>Hypocreomycetidae</taxon>
        <taxon>Microascales</taxon>
        <taxon>Microascaceae</taxon>
        <taxon>Parascedosporium</taxon>
    </lineage>
</organism>
<sequence>MYVSQLEFAACRLTIVARKYRDELRPRHGLLRSREFTMKDLYTFDIDIPSALQTYRRVGESYSHFFNQLSLPFIVAEASCGDMGGSMSHEYHIPSRLGEDTVVSCQQCGYAANEEVAALEGSVGIQPNISGPPRNPRVAVWRGVTKRRDTLVNVWYNSDRNAHSPINIHAVKALVPDLDPTIEDAAPIWDELLGKTNRIKSSTQPLNLVNLLDFRVAHLENEITNKPASLPAMFPPGSFVTEGVSQIFISKSALGRPLNLARVQNGDACPRCETGTVTVTRTLELGHTFHLGTRYSDPLAARVTIPQNKSGSHVPTSLAIQMGCFGIGITRIMGAIAEELSDEKGLIWPLRIAPYQVIIVPDFDLVQEAGDVYDTITTMSLGSSMSSLRHVDAIIDDRPQSMPWKLKDADITGYPILIIMGPFIERVGLSSEPTAPYSQPDAANETHEETCSNRATLLHQRKDGYHLDNVIPKWRSCQSRQPKSPATFPGEEAD</sequence>
<dbReference type="Proteomes" id="UP000838763">
    <property type="component" value="Unassembled WGS sequence"/>
</dbReference>
<dbReference type="InterPro" id="IPR036621">
    <property type="entry name" value="Anticodon-bd_dom_sf"/>
</dbReference>
<dbReference type="InterPro" id="IPR006195">
    <property type="entry name" value="aa-tRNA-synth_II"/>
</dbReference>
<dbReference type="PANTHER" id="PTHR42753:SF2">
    <property type="entry name" value="PROLINE--TRNA LIGASE"/>
    <property type="match status" value="1"/>
</dbReference>
<dbReference type="GO" id="GO:0006433">
    <property type="term" value="P:prolyl-tRNA aminoacylation"/>
    <property type="evidence" value="ECO:0007669"/>
    <property type="project" value="TreeGrafter"/>
</dbReference>
<dbReference type="Pfam" id="PF00587">
    <property type="entry name" value="tRNA-synt_2b"/>
    <property type="match status" value="1"/>
</dbReference>
<feature type="domain" description="Aminoacyl-transfer RNA synthetases class-II family profile" evidence="6">
    <location>
        <begin position="12"/>
        <end position="349"/>
    </location>
</feature>
<reference evidence="7" key="1">
    <citation type="submission" date="2022-11" db="EMBL/GenBank/DDBJ databases">
        <authorList>
            <person name="Scott C."/>
            <person name="Bruce N."/>
        </authorList>
    </citation>
    <scope>NUCLEOTIDE SEQUENCE</scope>
</reference>
<evidence type="ECO:0000256" key="4">
    <source>
        <dbReference type="ARBA" id="ARBA00023146"/>
    </source>
</evidence>
<keyword evidence="1" id="KW-0436">Ligase</keyword>
<evidence type="ECO:0000256" key="5">
    <source>
        <dbReference type="SAM" id="MobiDB-lite"/>
    </source>
</evidence>
<dbReference type="Gene3D" id="3.30.930.10">
    <property type="entry name" value="Bira Bifunctional Protein, Domain 2"/>
    <property type="match status" value="2"/>
</dbReference>
<name>A0A9P1H7X4_9PEZI</name>
<evidence type="ECO:0000256" key="1">
    <source>
        <dbReference type="ARBA" id="ARBA00022598"/>
    </source>
</evidence>
<dbReference type="OrthoDB" id="10267474at2759"/>
<dbReference type="InterPro" id="IPR045864">
    <property type="entry name" value="aa-tRNA-synth_II/BPL/LPL"/>
</dbReference>
<dbReference type="GO" id="GO:0005524">
    <property type="term" value="F:ATP binding"/>
    <property type="evidence" value="ECO:0007669"/>
    <property type="project" value="UniProtKB-KW"/>
</dbReference>
<evidence type="ECO:0000313" key="7">
    <source>
        <dbReference type="EMBL" id="CAI4217682.1"/>
    </source>
</evidence>
<feature type="region of interest" description="Disordered" evidence="5">
    <location>
        <begin position="431"/>
        <end position="451"/>
    </location>
</feature>
<keyword evidence="4" id="KW-0030">Aminoacyl-tRNA synthetase</keyword>
<dbReference type="SUPFAM" id="SSF55681">
    <property type="entry name" value="Class II aaRS and biotin synthetases"/>
    <property type="match status" value="1"/>
</dbReference>
<dbReference type="PROSITE" id="PS50862">
    <property type="entry name" value="AA_TRNA_LIGASE_II"/>
    <property type="match status" value="1"/>
</dbReference>
<proteinExistence type="predicted"/>
<accession>A0A9P1H7X4</accession>
<evidence type="ECO:0000313" key="8">
    <source>
        <dbReference type="Proteomes" id="UP000838763"/>
    </source>
</evidence>
<keyword evidence="2" id="KW-0547">Nucleotide-binding</keyword>
<comment type="caution">
    <text evidence="7">The sequence shown here is derived from an EMBL/GenBank/DDBJ whole genome shotgun (WGS) entry which is preliminary data.</text>
</comment>
<evidence type="ECO:0000256" key="2">
    <source>
        <dbReference type="ARBA" id="ARBA00022741"/>
    </source>
</evidence>